<evidence type="ECO:0000313" key="2">
    <source>
        <dbReference type="Proteomes" id="UP000789759"/>
    </source>
</evidence>
<reference evidence="1" key="1">
    <citation type="submission" date="2021-06" db="EMBL/GenBank/DDBJ databases">
        <authorList>
            <person name="Kallberg Y."/>
            <person name="Tangrot J."/>
            <person name="Rosling A."/>
        </authorList>
    </citation>
    <scope>NUCLEOTIDE SEQUENCE</scope>
    <source>
        <strain evidence="1">FL966</strain>
    </source>
</reference>
<dbReference type="AlphaFoldDB" id="A0A9N9NTY0"/>
<organism evidence="1 2">
    <name type="scientific">Cetraspora pellucida</name>
    <dbReference type="NCBI Taxonomy" id="1433469"/>
    <lineage>
        <taxon>Eukaryota</taxon>
        <taxon>Fungi</taxon>
        <taxon>Fungi incertae sedis</taxon>
        <taxon>Mucoromycota</taxon>
        <taxon>Glomeromycotina</taxon>
        <taxon>Glomeromycetes</taxon>
        <taxon>Diversisporales</taxon>
        <taxon>Gigasporaceae</taxon>
        <taxon>Cetraspora</taxon>
    </lineage>
</organism>
<feature type="non-terminal residue" evidence="1">
    <location>
        <position position="72"/>
    </location>
</feature>
<protein>
    <submittedName>
        <fullName evidence="1">7079_t:CDS:1</fullName>
    </submittedName>
</protein>
<name>A0A9N9NTY0_9GLOM</name>
<accession>A0A9N9NTY0</accession>
<keyword evidence="2" id="KW-1185">Reference proteome</keyword>
<gene>
    <name evidence="1" type="ORF">CPELLU_LOCUS15892</name>
</gene>
<proteinExistence type="predicted"/>
<evidence type="ECO:0000313" key="1">
    <source>
        <dbReference type="EMBL" id="CAG8771257.1"/>
    </source>
</evidence>
<dbReference type="EMBL" id="CAJVQA010021931">
    <property type="protein sequence ID" value="CAG8771257.1"/>
    <property type="molecule type" value="Genomic_DNA"/>
</dbReference>
<comment type="caution">
    <text evidence="1">The sequence shown here is derived from an EMBL/GenBank/DDBJ whole genome shotgun (WGS) entry which is preliminary data.</text>
</comment>
<sequence length="72" mass="8535">NIKCYVFSGPKKLLKEARKINGIDSWITLWADDFVFKIDIKINLKLLEYNIENNESNEEIEFEIIEVSENKK</sequence>
<dbReference type="Proteomes" id="UP000789759">
    <property type="component" value="Unassembled WGS sequence"/>
</dbReference>